<evidence type="ECO:0000313" key="1">
    <source>
        <dbReference type="EMBL" id="GAH41067.1"/>
    </source>
</evidence>
<name>X1F807_9ZZZZ</name>
<accession>X1F807</accession>
<gene>
    <name evidence="1" type="ORF">S03H2_22925</name>
</gene>
<proteinExistence type="predicted"/>
<reference evidence="1" key="1">
    <citation type="journal article" date="2014" name="Front. Microbiol.">
        <title>High frequency of phylogenetically diverse reductive dehalogenase-homologous genes in deep subseafloor sedimentary metagenomes.</title>
        <authorList>
            <person name="Kawai M."/>
            <person name="Futagami T."/>
            <person name="Toyoda A."/>
            <person name="Takaki Y."/>
            <person name="Nishi S."/>
            <person name="Hori S."/>
            <person name="Arai W."/>
            <person name="Tsubouchi T."/>
            <person name="Morono Y."/>
            <person name="Uchiyama I."/>
            <person name="Ito T."/>
            <person name="Fujiyama A."/>
            <person name="Inagaki F."/>
            <person name="Takami H."/>
        </authorList>
    </citation>
    <scope>NUCLEOTIDE SEQUENCE</scope>
    <source>
        <strain evidence="1">Expedition CK06-06</strain>
    </source>
</reference>
<dbReference type="AlphaFoldDB" id="X1F807"/>
<organism evidence="1">
    <name type="scientific">marine sediment metagenome</name>
    <dbReference type="NCBI Taxonomy" id="412755"/>
    <lineage>
        <taxon>unclassified sequences</taxon>
        <taxon>metagenomes</taxon>
        <taxon>ecological metagenomes</taxon>
    </lineage>
</organism>
<dbReference type="EMBL" id="BARU01012430">
    <property type="protein sequence ID" value="GAH41067.1"/>
    <property type="molecule type" value="Genomic_DNA"/>
</dbReference>
<comment type="caution">
    <text evidence="1">The sequence shown here is derived from an EMBL/GenBank/DDBJ whole genome shotgun (WGS) entry which is preliminary data.</text>
</comment>
<sequence length="66" mass="7991">MKEVNAVEPYLQWKLNRKQVTMFFRNAKREQGIRFNEICTDDLPIYRKVFKSKYLKHVTGQTCHTL</sequence>
<protein>
    <recommendedName>
        <fullName evidence="2">DDE domain-containing protein</fullName>
    </recommendedName>
</protein>
<evidence type="ECO:0008006" key="2">
    <source>
        <dbReference type="Google" id="ProtNLM"/>
    </source>
</evidence>